<protein>
    <submittedName>
        <fullName evidence="2">Nitrate ABC transporter substrate-binding protein</fullName>
    </submittedName>
</protein>
<dbReference type="EMBL" id="AYKG01000001">
    <property type="protein sequence ID" value="ROO32837.1"/>
    <property type="molecule type" value="Genomic_DNA"/>
</dbReference>
<dbReference type="FunCoup" id="A0A423Q2G0">
    <property type="interactions" value="130"/>
</dbReference>
<accession>A0A423Q2G0</accession>
<organism evidence="2 3">
    <name type="scientific">Salinisphaera japonica YTM-1</name>
    <dbReference type="NCBI Taxonomy" id="1209778"/>
    <lineage>
        <taxon>Bacteria</taxon>
        <taxon>Pseudomonadati</taxon>
        <taxon>Pseudomonadota</taxon>
        <taxon>Gammaproteobacteria</taxon>
        <taxon>Salinisphaerales</taxon>
        <taxon>Salinisphaeraceae</taxon>
        <taxon>Salinisphaera</taxon>
    </lineage>
</organism>
<dbReference type="Gene3D" id="3.40.190.10">
    <property type="entry name" value="Periplasmic binding protein-like II"/>
    <property type="match status" value="2"/>
</dbReference>
<dbReference type="RefSeq" id="WP_123656771.1">
    <property type="nucleotide sequence ID" value="NZ_AYKG01000001.1"/>
</dbReference>
<keyword evidence="3" id="KW-1185">Reference proteome</keyword>
<dbReference type="AlphaFoldDB" id="A0A423Q2G0"/>
<dbReference type="OrthoDB" id="9815602at2"/>
<feature type="chain" id="PRO_5018975779" evidence="1">
    <location>
        <begin position="39"/>
        <end position="379"/>
    </location>
</feature>
<proteinExistence type="predicted"/>
<dbReference type="PANTHER" id="PTHR30024">
    <property type="entry name" value="ALIPHATIC SULFONATES-BINDING PROTEIN-RELATED"/>
    <property type="match status" value="1"/>
</dbReference>
<keyword evidence="1" id="KW-0732">Signal</keyword>
<evidence type="ECO:0000256" key="1">
    <source>
        <dbReference type="SAM" id="SignalP"/>
    </source>
</evidence>
<evidence type="ECO:0000313" key="3">
    <source>
        <dbReference type="Proteomes" id="UP000285310"/>
    </source>
</evidence>
<dbReference type="SUPFAM" id="SSF53850">
    <property type="entry name" value="Periplasmic binding protein-like II"/>
    <property type="match status" value="1"/>
</dbReference>
<gene>
    <name evidence="2" type="ORF">SAJA_00980</name>
</gene>
<comment type="caution">
    <text evidence="2">The sequence shown here is derived from an EMBL/GenBank/DDBJ whole genome shotgun (WGS) entry which is preliminary data.</text>
</comment>
<dbReference type="InParanoid" id="A0A423Q2G0"/>
<sequence>MAFSKRSFSHPCSPGRRLSNWLTAGLLLATLASLASLAGCGETDDNASANRNDAPRVATQIGYMPILPDAQLFVNLENGRLDKAGIEPDLVSFQNGPAMVQALASGQLDIAYFGIGPTMVARGKGADIRVVAANIVEQISFVALAPLAGYFENGPADTAFARFAKAEGRKAKISTFPIGSVPQTVFDYWRVNTLGIDASALQMVYQGASQVQQSLLTGAVDGAAILEPVVSIVQSRSDAARVIASGGELFENQPGAVMAVRADYLSAHPDVVKRLVAAQIDATKALNAGDEAAVSAVAKHVGGGRLPREIIQTAVAHSKDHFVADPHRIIDATNRMYDFQREQGTLTGDLDIDALFDTSFFDAVAGSDGPGHGEPALAN</sequence>
<reference evidence="2 3" key="1">
    <citation type="submission" date="2013-10" db="EMBL/GenBank/DDBJ databases">
        <title>Salinisphaera japonica YTM-1 Genome Sequencing.</title>
        <authorList>
            <person name="Lai Q."/>
            <person name="Li C."/>
            <person name="Shao Z."/>
        </authorList>
    </citation>
    <scope>NUCLEOTIDE SEQUENCE [LARGE SCALE GENOMIC DNA]</scope>
    <source>
        <strain evidence="2 3">YTM-1</strain>
    </source>
</reference>
<dbReference type="Proteomes" id="UP000285310">
    <property type="component" value="Unassembled WGS sequence"/>
</dbReference>
<feature type="signal peptide" evidence="1">
    <location>
        <begin position="1"/>
        <end position="38"/>
    </location>
</feature>
<name>A0A423Q2G0_9GAMM</name>
<evidence type="ECO:0000313" key="2">
    <source>
        <dbReference type="EMBL" id="ROO32837.1"/>
    </source>
</evidence>
<dbReference type="Pfam" id="PF13379">
    <property type="entry name" value="NMT1_2"/>
    <property type="match status" value="1"/>
</dbReference>